<evidence type="ECO:0000256" key="7">
    <source>
        <dbReference type="ARBA" id="ARBA00023242"/>
    </source>
</evidence>
<keyword evidence="4 10" id="KW-0963">Cytoplasm</keyword>
<feature type="domain" description="Exportin-1/Importin-beta-like" evidence="11">
    <location>
        <begin position="77"/>
        <end position="235"/>
    </location>
</feature>
<dbReference type="STRING" id="53468.A0A0R3UNU2"/>
<evidence type="ECO:0000256" key="3">
    <source>
        <dbReference type="ARBA" id="ARBA00022448"/>
    </source>
</evidence>
<dbReference type="Pfam" id="PF08389">
    <property type="entry name" value="Xpo1"/>
    <property type="match status" value="1"/>
</dbReference>
<dbReference type="GO" id="GO:0016363">
    <property type="term" value="C:nuclear matrix"/>
    <property type="evidence" value="ECO:0007669"/>
    <property type="project" value="TreeGrafter"/>
</dbReference>
<keyword evidence="3 10" id="KW-0813">Transport</keyword>
<evidence type="ECO:0000313" key="13">
    <source>
        <dbReference type="EMBL" id="VDD83483.1"/>
    </source>
</evidence>
<comment type="subcellular location">
    <subcellularLocation>
        <location evidence="1 10">Cytoplasm</location>
    </subcellularLocation>
    <subcellularLocation>
        <location evidence="10">Nucleus</location>
    </subcellularLocation>
    <text evidence="10">Shuttles between the nucleus and the cytoplasm.</text>
</comment>
<evidence type="ECO:0000256" key="6">
    <source>
        <dbReference type="ARBA" id="ARBA00022884"/>
    </source>
</evidence>
<keyword evidence="14" id="KW-1185">Reference proteome</keyword>
<evidence type="ECO:0000256" key="9">
    <source>
        <dbReference type="ARBA" id="ARBA00032199"/>
    </source>
</evidence>
<accession>A0A0R3UNU2</accession>
<feature type="domain" description="Exportin-T C-terminal" evidence="12">
    <location>
        <begin position="885"/>
        <end position="1089"/>
    </location>
</feature>
<dbReference type="GO" id="GO:0000049">
    <property type="term" value="F:tRNA binding"/>
    <property type="evidence" value="ECO:0007669"/>
    <property type="project" value="UniProtKB-UniRule"/>
</dbReference>
<dbReference type="Pfam" id="PF19282">
    <property type="entry name" value="Exportin-T"/>
    <property type="match status" value="2"/>
</dbReference>
<protein>
    <recommendedName>
        <fullName evidence="2 10">Exportin-T</fullName>
    </recommendedName>
    <alternativeName>
        <fullName evidence="8 10">Exportin(tRNA)</fullName>
    </alternativeName>
    <alternativeName>
        <fullName evidence="9 10">tRNA exportin</fullName>
    </alternativeName>
</protein>
<dbReference type="PANTHER" id="PTHR15952">
    <property type="entry name" value="EXPORTIN-T/LOS1"/>
    <property type="match status" value="1"/>
</dbReference>
<dbReference type="PANTHER" id="PTHR15952:SF11">
    <property type="entry name" value="EXPORTIN-T"/>
    <property type="match status" value="1"/>
</dbReference>
<dbReference type="GO" id="GO:0005737">
    <property type="term" value="C:cytoplasm"/>
    <property type="evidence" value="ECO:0007669"/>
    <property type="project" value="UniProtKB-SubCell"/>
</dbReference>
<keyword evidence="6 10" id="KW-0694">RNA-binding</keyword>
<dbReference type="Proteomes" id="UP000267029">
    <property type="component" value="Unassembled WGS sequence"/>
</dbReference>
<name>A0A0R3UNU2_MESCO</name>
<dbReference type="GO" id="GO:0005643">
    <property type="term" value="C:nuclear pore"/>
    <property type="evidence" value="ECO:0007669"/>
    <property type="project" value="TreeGrafter"/>
</dbReference>
<dbReference type="EMBL" id="UXSR01005739">
    <property type="protein sequence ID" value="VDD83483.1"/>
    <property type="molecule type" value="Genomic_DNA"/>
</dbReference>
<keyword evidence="5 10" id="KW-0820">tRNA-binding</keyword>
<organism evidence="13 14">
    <name type="scientific">Mesocestoides corti</name>
    <name type="common">Flatworm</name>
    <dbReference type="NCBI Taxonomy" id="53468"/>
    <lineage>
        <taxon>Eukaryota</taxon>
        <taxon>Metazoa</taxon>
        <taxon>Spiralia</taxon>
        <taxon>Lophotrochozoa</taxon>
        <taxon>Platyhelminthes</taxon>
        <taxon>Cestoda</taxon>
        <taxon>Eucestoda</taxon>
        <taxon>Cyclophyllidea</taxon>
        <taxon>Mesocestoididae</taxon>
        <taxon>Mesocestoides</taxon>
    </lineage>
</organism>
<dbReference type="InterPro" id="IPR040017">
    <property type="entry name" value="XPOT"/>
</dbReference>
<dbReference type="GO" id="GO:0071528">
    <property type="term" value="P:tRNA re-export from nucleus"/>
    <property type="evidence" value="ECO:0007669"/>
    <property type="project" value="UniProtKB-UniRule"/>
</dbReference>
<keyword evidence="7 10" id="KW-0539">Nucleus</keyword>
<evidence type="ECO:0000259" key="11">
    <source>
        <dbReference type="Pfam" id="PF08389"/>
    </source>
</evidence>
<reference evidence="13 14" key="1">
    <citation type="submission" date="2018-10" db="EMBL/GenBank/DDBJ databases">
        <authorList>
            <consortium name="Pathogen Informatics"/>
        </authorList>
    </citation>
    <scope>NUCLEOTIDE SEQUENCE [LARGE SCALE GENOMIC DNA]</scope>
</reference>
<dbReference type="AlphaFoldDB" id="A0A0R3UNU2"/>
<evidence type="ECO:0000256" key="2">
    <source>
        <dbReference type="ARBA" id="ARBA00018928"/>
    </source>
</evidence>
<evidence type="ECO:0000256" key="10">
    <source>
        <dbReference type="RuleBase" id="RU366037"/>
    </source>
</evidence>
<dbReference type="InterPro" id="IPR016024">
    <property type="entry name" value="ARM-type_fold"/>
</dbReference>
<evidence type="ECO:0000256" key="1">
    <source>
        <dbReference type="ARBA" id="ARBA00004496"/>
    </source>
</evidence>
<sequence>MCASYVISELEKCTSQQQVTDLQNSAAHFVCCRCIETFLKSPSTQPILISEVQKMSEFLRKWVKLYASLLGGQVQSSILKRKIAQTVCLAVIRYYPTSWSSLFDEMLGLFSELDVQQSNSPFTKSCPTLLTLLDVFLEVLQELDSFIFSRQVQLTPEELTKATLIKDTMRVTCLPSIIQMLIQVLKGLQVNQAREFELICFSLQVIGLYALWIDIKLVVNEEFVNILRTLVQCTEPKLHQSLCLLLKGLVTKGMASFPDKLSLILSLWPELLQPLLNSPCIAKVLAFNSPSQNPVNGIAEEDADDVVGLLQEFSSLFGSVGYNLTEAYRALVLSNAPIPSNTIDTSVFSQPTSNWQAAVDQCLDKLEAVADIAISLLAYSDSDVSQGVVMFIGDYLGLLKNNQLDTFPAKPQAKAATLSNGAGGLSQEKSKVLLDLTSDRLYRLQRLLGILMEKIKYPNDAGAEDLEEFEEDRHEYLTIVRSIARIDGGLVLDAIQSFLQHILLQLPTSMGAKDAGSEALSRLEACLFLFFSIGEFYKAPRNDHFAQGYVYSAKMNELMTNICCSNVSSIEFFPVQLDFFEIIGRYDKFFNSSSKLLYEVLAAFLDARGLRNPNVKVRCRCAYLFSRFVKSHKSMLAPHAEQILQQLEGLLPLDPTPQTPESKGINGFAKPPSVPTATGGGLFSITEQSFLYESSANLILARQTNTEGGHETAQLFAMLLRPILLQFPQLVRLLAGEKDPELAEARGIVVKQAADLITRTTRVMSAQTPPQAELVHIFMEILNVMVGSLALLPTAPGSPGRTSACAGIRAFLHRLIGSIGPECNVVVKTGVGGGGGGGSGGDGVSQEGSTASNLLLLALSTVVPQLIDVHSGPSIPAGDPDIRWRELREHMPLFSQVAARYKDRSVPFLTECLPPLIAATLNALAEPLHESQLVAIEERKSLRRGLLQMLYGIGQVLPQGVLVALGSDAASVLASIVSLIEACLEADDAVGMKAGFSFFVGCITNFGGDEAFYKEFLLPHLLPLAFLCPARPAFRLTDAQFSLALNEAASCVFAINSAKGEVFQQYLRQNFLPQQNLSTQYIELYMNRLLTKLLLFIPLKLGVPPAFPHPLLLSPRPDAVYCALSCDRRPSPVALPTLYKKSALLIIGVLREANNVATHPPTFPSQPPQPLCIVVSLLPNGVYFDTLNAYSAG</sequence>
<feature type="domain" description="Exportin-T C-terminal" evidence="12">
    <location>
        <begin position="442"/>
        <end position="729"/>
    </location>
</feature>
<dbReference type="InterPro" id="IPR013598">
    <property type="entry name" value="Exportin-1/Importin-b-like"/>
</dbReference>
<dbReference type="InterPro" id="IPR011989">
    <property type="entry name" value="ARM-like"/>
</dbReference>
<evidence type="ECO:0000259" key="12">
    <source>
        <dbReference type="Pfam" id="PF19282"/>
    </source>
</evidence>
<evidence type="ECO:0000256" key="4">
    <source>
        <dbReference type="ARBA" id="ARBA00022490"/>
    </source>
</evidence>
<proteinExistence type="inferred from homology"/>
<dbReference type="SUPFAM" id="SSF48371">
    <property type="entry name" value="ARM repeat"/>
    <property type="match status" value="1"/>
</dbReference>
<dbReference type="OrthoDB" id="26399at2759"/>
<gene>
    <name evidence="13" type="ORF">MCOS_LOCUS9486</name>
</gene>
<dbReference type="Gene3D" id="1.25.10.10">
    <property type="entry name" value="Leucine-rich Repeat Variant"/>
    <property type="match status" value="2"/>
</dbReference>
<dbReference type="GO" id="GO:0031267">
    <property type="term" value="F:small GTPase binding"/>
    <property type="evidence" value="ECO:0007669"/>
    <property type="project" value="InterPro"/>
</dbReference>
<comment type="function">
    <text evidence="10">tRNA nucleus export receptor which facilitates tRNA translocation across the nuclear pore complex.</text>
</comment>
<evidence type="ECO:0000256" key="5">
    <source>
        <dbReference type="ARBA" id="ARBA00022555"/>
    </source>
</evidence>
<evidence type="ECO:0000313" key="14">
    <source>
        <dbReference type="Proteomes" id="UP000267029"/>
    </source>
</evidence>
<dbReference type="InterPro" id="IPR045546">
    <property type="entry name" value="Exportin-T_C"/>
</dbReference>
<comment type="similarity">
    <text evidence="10">Belongs to the exportin family.</text>
</comment>
<evidence type="ECO:0000256" key="8">
    <source>
        <dbReference type="ARBA" id="ARBA00029784"/>
    </source>
</evidence>